<dbReference type="InterPro" id="IPR028051">
    <property type="entry name" value="CheX-like_dom"/>
</dbReference>
<dbReference type="Proteomes" id="UP000722125">
    <property type="component" value="Unassembled WGS sequence"/>
</dbReference>
<keyword evidence="1" id="KW-0145">Chemotaxis</keyword>
<dbReference type="RefSeq" id="WP_214346022.1">
    <property type="nucleotide sequence ID" value="NZ_JAHBOH010000001.1"/>
</dbReference>
<comment type="caution">
    <text evidence="3">The sequence shown here is derived from an EMBL/GenBank/DDBJ whole genome shotgun (WGS) entry which is preliminary data.</text>
</comment>
<evidence type="ECO:0000259" key="2">
    <source>
        <dbReference type="Pfam" id="PF13690"/>
    </source>
</evidence>
<evidence type="ECO:0000313" key="4">
    <source>
        <dbReference type="Proteomes" id="UP000722125"/>
    </source>
</evidence>
<keyword evidence="4" id="KW-1185">Reference proteome</keyword>
<dbReference type="InterPro" id="IPR028976">
    <property type="entry name" value="CheC-like_sf"/>
</dbReference>
<dbReference type="EMBL" id="JAHBOH010000001">
    <property type="protein sequence ID" value="MBT0993045.1"/>
    <property type="molecule type" value="Genomic_DNA"/>
</dbReference>
<protein>
    <submittedName>
        <fullName evidence="3">Chemotaxis protein CheX</fullName>
    </submittedName>
</protein>
<reference evidence="3 4" key="1">
    <citation type="submission" date="2021-05" db="EMBL/GenBank/DDBJ databases">
        <title>Description of Cellulomonas sp. DKR-3 sp. nov.</title>
        <authorList>
            <person name="Dahal R.H."/>
            <person name="Chaudhary D.K."/>
        </authorList>
    </citation>
    <scope>NUCLEOTIDE SEQUENCE [LARGE SCALE GENOMIC DNA]</scope>
    <source>
        <strain evidence="3 4">DKR-3</strain>
    </source>
</reference>
<organism evidence="3 4">
    <name type="scientific">Cellulomonas fulva</name>
    <dbReference type="NCBI Taxonomy" id="2835530"/>
    <lineage>
        <taxon>Bacteria</taxon>
        <taxon>Bacillati</taxon>
        <taxon>Actinomycetota</taxon>
        <taxon>Actinomycetes</taxon>
        <taxon>Micrococcales</taxon>
        <taxon>Cellulomonadaceae</taxon>
        <taxon>Cellulomonas</taxon>
    </lineage>
</organism>
<evidence type="ECO:0000256" key="1">
    <source>
        <dbReference type="ARBA" id="ARBA00022500"/>
    </source>
</evidence>
<dbReference type="Gene3D" id="3.40.1550.10">
    <property type="entry name" value="CheC-like"/>
    <property type="match status" value="1"/>
</dbReference>
<evidence type="ECO:0000313" key="3">
    <source>
        <dbReference type="EMBL" id="MBT0993045.1"/>
    </source>
</evidence>
<feature type="domain" description="Chemotaxis phosphatase CheX-like" evidence="2">
    <location>
        <begin position="57"/>
        <end position="130"/>
    </location>
</feature>
<dbReference type="SUPFAM" id="SSF103039">
    <property type="entry name" value="CheC-like"/>
    <property type="match status" value="1"/>
</dbReference>
<sequence length="173" mass="18225">MSAATVDQNVDQTADQTVDHDQVHAIAQEVFAAMVDGDLGLLLPWDGDLPELDDALVAWVDLHGEWSGRAVLVTAHSTAEDLARALLALPADDEVAREDLEDAFGEIANVVGGNLKSLLPNPGTLGLPQVGTAVPPLAGAVRAQHLPLSWRGRLLVVDVWVALPGHDTDGGDR</sequence>
<proteinExistence type="predicted"/>
<accession>A0ABS5TV58</accession>
<gene>
    <name evidence="3" type="ORF">KIN34_01900</name>
</gene>
<dbReference type="Pfam" id="PF13690">
    <property type="entry name" value="CheX"/>
    <property type="match status" value="1"/>
</dbReference>
<name>A0ABS5TV58_9CELL</name>